<feature type="domain" description="Pectinesterase inhibitor" evidence="2">
    <location>
        <begin position="24"/>
        <end position="168"/>
    </location>
</feature>
<dbReference type="SUPFAM" id="SSF101148">
    <property type="entry name" value="Plant invertase/pectin methylesterase inhibitor"/>
    <property type="match status" value="1"/>
</dbReference>
<dbReference type="InterPro" id="IPR035513">
    <property type="entry name" value="Invertase/methylesterase_inhib"/>
</dbReference>
<dbReference type="Gene3D" id="1.20.140.40">
    <property type="entry name" value="Invertase/pectin methylesterase inhibitor family protein"/>
    <property type="match status" value="1"/>
</dbReference>
<dbReference type="EMBL" id="CAKOAT010070933">
    <property type="protein sequence ID" value="CAH8309918.1"/>
    <property type="molecule type" value="Genomic_DNA"/>
</dbReference>
<evidence type="ECO:0000313" key="4">
    <source>
        <dbReference type="Proteomes" id="UP001642260"/>
    </source>
</evidence>
<dbReference type="SMART" id="SM00856">
    <property type="entry name" value="PMEI"/>
    <property type="match status" value="1"/>
</dbReference>
<dbReference type="PANTHER" id="PTHR31890:SF9">
    <property type="entry name" value="PLANT INVERTASE_PECTIN METHYLESTERASE INHIBITOR SUPERFAMILY PROTEIN"/>
    <property type="match status" value="1"/>
</dbReference>
<organism evidence="3 4">
    <name type="scientific">Eruca vesicaria subsp. sativa</name>
    <name type="common">Garden rocket</name>
    <name type="synonym">Eruca sativa</name>
    <dbReference type="NCBI Taxonomy" id="29727"/>
    <lineage>
        <taxon>Eukaryota</taxon>
        <taxon>Viridiplantae</taxon>
        <taxon>Streptophyta</taxon>
        <taxon>Embryophyta</taxon>
        <taxon>Tracheophyta</taxon>
        <taxon>Spermatophyta</taxon>
        <taxon>Magnoliopsida</taxon>
        <taxon>eudicotyledons</taxon>
        <taxon>Gunneridae</taxon>
        <taxon>Pentapetalae</taxon>
        <taxon>rosids</taxon>
        <taxon>malvids</taxon>
        <taxon>Brassicales</taxon>
        <taxon>Brassicaceae</taxon>
        <taxon>Brassiceae</taxon>
        <taxon>Eruca</taxon>
    </lineage>
</organism>
<sequence>MTSSSSCFVVGSLAVLLQFLFVSASTKPIDAICHSVTDKTFCVNTLNAYPPAASATSTLQAVKAALRLSISYAGKSARFAAKAANENPNMKKQFAACKDAYETIIASIKSAAGELKVSPDTANYDVMVCTDSTTIVKNLVRKNVDKDSKIVIKMTLMMERLLRIAVGATVAVGG</sequence>
<proteinExistence type="predicted"/>
<evidence type="ECO:0000259" key="2">
    <source>
        <dbReference type="SMART" id="SM00856"/>
    </source>
</evidence>
<name>A0ABC8JA00_ERUVS</name>
<gene>
    <name evidence="3" type="ORF">ERUC_LOCUS5578</name>
</gene>
<dbReference type="Pfam" id="PF04043">
    <property type="entry name" value="PMEI"/>
    <property type="match status" value="1"/>
</dbReference>
<dbReference type="InterPro" id="IPR006501">
    <property type="entry name" value="Pectinesterase_inhib_dom"/>
</dbReference>
<dbReference type="PANTHER" id="PTHR31890">
    <property type="entry name" value="PLANT INVERTASE/PECTIN METHYLESTERASE INHIBITOR SUPERFAMILY PROTEIN"/>
    <property type="match status" value="1"/>
</dbReference>
<reference evidence="3 4" key="1">
    <citation type="submission" date="2022-03" db="EMBL/GenBank/DDBJ databases">
        <authorList>
            <person name="Macdonald S."/>
            <person name="Ahmed S."/>
            <person name="Newling K."/>
        </authorList>
    </citation>
    <scope>NUCLEOTIDE SEQUENCE [LARGE SCALE GENOMIC DNA]</scope>
</reference>
<accession>A0ABC8JA00</accession>
<comment type="caution">
    <text evidence="3">The sequence shown here is derived from an EMBL/GenBank/DDBJ whole genome shotgun (WGS) entry which is preliminary data.</text>
</comment>
<evidence type="ECO:0000256" key="1">
    <source>
        <dbReference type="SAM" id="SignalP"/>
    </source>
</evidence>
<feature type="signal peptide" evidence="1">
    <location>
        <begin position="1"/>
        <end position="31"/>
    </location>
</feature>
<evidence type="ECO:0000313" key="3">
    <source>
        <dbReference type="EMBL" id="CAH8309918.1"/>
    </source>
</evidence>
<dbReference type="NCBIfam" id="TIGR01614">
    <property type="entry name" value="PME_inhib"/>
    <property type="match status" value="1"/>
</dbReference>
<feature type="chain" id="PRO_5044847421" description="Pectinesterase inhibitor domain-containing protein" evidence="1">
    <location>
        <begin position="32"/>
        <end position="174"/>
    </location>
</feature>
<dbReference type="AlphaFoldDB" id="A0ABC8JA00"/>
<keyword evidence="4" id="KW-1185">Reference proteome</keyword>
<keyword evidence="1" id="KW-0732">Signal</keyword>
<dbReference type="Proteomes" id="UP001642260">
    <property type="component" value="Unassembled WGS sequence"/>
</dbReference>
<protein>
    <recommendedName>
        <fullName evidence="2">Pectinesterase inhibitor domain-containing protein</fullName>
    </recommendedName>
</protein>